<organism evidence="2 3">
    <name type="scientific">Ahniella affigens</name>
    <dbReference type="NCBI Taxonomy" id="2021234"/>
    <lineage>
        <taxon>Bacteria</taxon>
        <taxon>Pseudomonadati</taxon>
        <taxon>Pseudomonadota</taxon>
        <taxon>Gammaproteobacteria</taxon>
        <taxon>Lysobacterales</taxon>
        <taxon>Rhodanobacteraceae</taxon>
        <taxon>Ahniella</taxon>
    </lineage>
</organism>
<dbReference type="Proteomes" id="UP000241074">
    <property type="component" value="Chromosome"/>
</dbReference>
<reference evidence="2 3" key="2">
    <citation type="submission" date="2018-03" db="EMBL/GenBank/DDBJ databases">
        <authorList>
            <person name="Keele B.F."/>
        </authorList>
    </citation>
    <scope>NUCLEOTIDE SEQUENCE [LARGE SCALE GENOMIC DNA]</scope>
    <source>
        <strain evidence="2 3">D13</strain>
    </source>
</reference>
<dbReference type="Pfam" id="PF07238">
    <property type="entry name" value="PilZ"/>
    <property type="match status" value="1"/>
</dbReference>
<dbReference type="InterPro" id="IPR009875">
    <property type="entry name" value="PilZ_domain"/>
</dbReference>
<reference evidence="2 3" key="1">
    <citation type="submission" date="2018-03" db="EMBL/GenBank/DDBJ databases">
        <title>Ahniella affigens gen. nov., sp. nov., a gammaproteobacterium isolated from sandy soil near a stream.</title>
        <authorList>
            <person name="Ko Y."/>
            <person name="Kim J.-H."/>
        </authorList>
    </citation>
    <scope>NUCLEOTIDE SEQUENCE [LARGE SCALE GENOMIC DNA]</scope>
    <source>
        <strain evidence="2 3">D13</strain>
    </source>
</reference>
<evidence type="ECO:0000259" key="1">
    <source>
        <dbReference type="Pfam" id="PF07238"/>
    </source>
</evidence>
<dbReference type="Gene3D" id="2.40.10.220">
    <property type="entry name" value="predicted glycosyltransferase like domains"/>
    <property type="match status" value="1"/>
</dbReference>
<gene>
    <name evidence="2" type="ORF">C7S18_07080</name>
</gene>
<dbReference type="GO" id="GO:0035438">
    <property type="term" value="F:cyclic-di-GMP binding"/>
    <property type="evidence" value="ECO:0007669"/>
    <property type="project" value="InterPro"/>
</dbReference>
<keyword evidence="3" id="KW-1185">Reference proteome</keyword>
<proteinExistence type="predicted"/>
<dbReference type="KEGG" id="xba:C7S18_07080"/>
<sequence length="107" mass="12082">MDAHEKRRHPRKDIFTAALIVLADEGFLTEVWDLSQGGARLGKPRKWAGAERSTVRVFFMLDQETVISVSGLVVRVGDDHVGVQFDPGQEARINQLMYEARFLEVQA</sequence>
<accession>A0A2P1PQ58</accession>
<evidence type="ECO:0000313" key="3">
    <source>
        <dbReference type="Proteomes" id="UP000241074"/>
    </source>
</evidence>
<evidence type="ECO:0000313" key="2">
    <source>
        <dbReference type="EMBL" id="AVP96974.1"/>
    </source>
</evidence>
<name>A0A2P1PQ58_9GAMM</name>
<dbReference type="AlphaFoldDB" id="A0A2P1PQ58"/>
<dbReference type="SUPFAM" id="SSF141371">
    <property type="entry name" value="PilZ domain-like"/>
    <property type="match status" value="1"/>
</dbReference>
<protein>
    <recommendedName>
        <fullName evidence="1">PilZ domain-containing protein</fullName>
    </recommendedName>
</protein>
<dbReference type="EMBL" id="CP027860">
    <property type="protein sequence ID" value="AVP96974.1"/>
    <property type="molecule type" value="Genomic_DNA"/>
</dbReference>
<feature type="domain" description="PilZ" evidence="1">
    <location>
        <begin position="5"/>
        <end position="98"/>
    </location>
</feature>